<reference evidence="3 4" key="1">
    <citation type="submission" date="2020-02" db="EMBL/GenBank/DDBJ databases">
        <title>Draft genome sequence of Haematococcus lacustris strain NIES-144.</title>
        <authorList>
            <person name="Morimoto D."/>
            <person name="Nakagawa S."/>
            <person name="Yoshida T."/>
            <person name="Sawayama S."/>
        </authorList>
    </citation>
    <scope>NUCLEOTIDE SEQUENCE [LARGE SCALE GENOMIC DNA]</scope>
    <source>
        <strain evidence="3 4">NIES-144</strain>
    </source>
</reference>
<evidence type="ECO:0000313" key="4">
    <source>
        <dbReference type="Proteomes" id="UP000485058"/>
    </source>
</evidence>
<proteinExistence type="predicted"/>
<dbReference type="Proteomes" id="UP000485058">
    <property type="component" value="Unassembled WGS sequence"/>
</dbReference>
<feature type="region of interest" description="Disordered" evidence="1">
    <location>
        <begin position="41"/>
        <end position="66"/>
    </location>
</feature>
<accession>A0A699ZWS8</accession>
<dbReference type="InterPro" id="IPR041679">
    <property type="entry name" value="DNA2/NAM7-like_C"/>
</dbReference>
<feature type="non-terminal residue" evidence="3">
    <location>
        <position position="1"/>
    </location>
</feature>
<dbReference type="Pfam" id="PF13087">
    <property type="entry name" value="AAA_12"/>
    <property type="match status" value="2"/>
</dbReference>
<evidence type="ECO:0000259" key="2">
    <source>
        <dbReference type="Pfam" id="PF13087"/>
    </source>
</evidence>
<evidence type="ECO:0000256" key="1">
    <source>
        <dbReference type="SAM" id="MobiDB-lite"/>
    </source>
</evidence>
<dbReference type="PANTHER" id="PTHR10887">
    <property type="entry name" value="DNA2/NAM7 HELICASE FAMILY"/>
    <property type="match status" value="1"/>
</dbReference>
<protein>
    <submittedName>
        <fullName evidence="3">AAA domain-containing protein</fullName>
    </submittedName>
</protein>
<dbReference type="AlphaFoldDB" id="A0A699ZWS8"/>
<keyword evidence="4" id="KW-1185">Reference proteome</keyword>
<dbReference type="Gene3D" id="3.40.50.300">
    <property type="entry name" value="P-loop containing nucleotide triphosphate hydrolases"/>
    <property type="match status" value="1"/>
</dbReference>
<dbReference type="InterPro" id="IPR045055">
    <property type="entry name" value="DNA2/NAM7-like"/>
</dbReference>
<dbReference type="PANTHER" id="PTHR10887:SF495">
    <property type="entry name" value="HELICASE SENATAXIN ISOFORM X1-RELATED"/>
    <property type="match status" value="1"/>
</dbReference>
<evidence type="ECO:0000313" key="3">
    <source>
        <dbReference type="EMBL" id="GFH22708.1"/>
    </source>
</evidence>
<name>A0A699ZWS8_HAELA</name>
<gene>
    <name evidence="3" type="ORF">HaLaN_20215</name>
</gene>
<dbReference type="InterPro" id="IPR027417">
    <property type="entry name" value="P-loop_NTPase"/>
</dbReference>
<comment type="caution">
    <text evidence="3">The sequence shown here is derived from an EMBL/GenBank/DDBJ whole genome shotgun (WGS) entry which is preliminary data.</text>
</comment>
<dbReference type="EMBL" id="BLLF01002105">
    <property type="protein sequence ID" value="GFH22708.1"/>
    <property type="molecule type" value="Genomic_DNA"/>
</dbReference>
<feature type="domain" description="DNA2/NAM7 helicase-like C-terminal" evidence="2">
    <location>
        <begin position="3"/>
        <end position="73"/>
    </location>
</feature>
<sequence length="140" mass="15087">MMEAGVPSTLLGVQYRAHPLLFEFPSARFYCGAVQSGVKPDDRPQLTAPFPPGKGAAGHPPLVFIHDGGSKEEPGVSLIKSMLQEPSKGGKIGFLRDPRRLNVAITRAKRLLVVVGNKATLPAGGCPHREAWMEYLEDKG</sequence>
<feature type="domain" description="DNA2/NAM7 helicase-like C-terminal" evidence="2">
    <location>
        <begin position="87"/>
        <end position="118"/>
    </location>
</feature>
<dbReference type="SUPFAM" id="SSF52540">
    <property type="entry name" value="P-loop containing nucleoside triphosphate hydrolases"/>
    <property type="match status" value="1"/>
</dbReference>
<organism evidence="3 4">
    <name type="scientific">Haematococcus lacustris</name>
    <name type="common">Green alga</name>
    <name type="synonym">Haematococcus pluvialis</name>
    <dbReference type="NCBI Taxonomy" id="44745"/>
    <lineage>
        <taxon>Eukaryota</taxon>
        <taxon>Viridiplantae</taxon>
        <taxon>Chlorophyta</taxon>
        <taxon>core chlorophytes</taxon>
        <taxon>Chlorophyceae</taxon>
        <taxon>CS clade</taxon>
        <taxon>Chlamydomonadales</taxon>
        <taxon>Haematococcaceae</taxon>
        <taxon>Haematococcus</taxon>
    </lineage>
</organism>